<evidence type="ECO:0000256" key="1">
    <source>
        <dbReference type="SAM" id="Phobius"/>
    </source>
</evidence>
<evidence type="ECO:0000313" key="2">
    <source>
        <dbReference type="EMBL" id="GBF05219.1"/>
    </source>
</evidence>
<reference evidence="3" key="1">
    <citation type="submission" date="2018-01" db="EMBL/GenBank/DDBJ databases">
        <title>Draft Genome Sequence of the Radioresistant Bacterium Deinococcus aerius TR0125, Isolated from the Higher Atmosphere above Japan.</title>
        <authorList>
            <person name="Satoh K."/>
            <person name="Arai H."/>
            <person name="Sanzen T."/>
            <person name="Kawaguchi Y."/>
            <person name="Hayashi H."/>
            <person name="Yokobori S."/>
            <person name="Yamagishi A."/>
            <person name="Oono Y."/>
            <person name="Narumi I."/>
        </authorList>
    </citation>
    <scope>NUCLEOTIDE SEQUENCE [LARGE SCALE GENOMIC DNA]</scope>
    <source>
        <strain evidence="3">TR0125</strain>
    </source>
</reference>
<dbReference type="RefSeq" id="WP_133161975.1">
    <property type="nucleotide sequence ID" value="NZ_BFAG01000003.1"/>
</dbReference>
<keyword evidence="1" id="KW-0812">Transmembrane</keyword>
<dbReference type="AlphaFoldDB" id="A0A2I9CTU1"/>
<gene>
    <name evidence="2" type="ORF">DAERI_030385</name>
</gene>
<feature type="transmembrane region" description="Helical" evidence="1">
    <location>
        <begin position="82"/>
        <end position="101"/>
    </location>
</feature>
<dbReference type="InterPro" id="IPR047928">
    <property type="entry name" value="Perm_prefix_1"/>
</dbReference>
<keyword evidence="1" id="KW-0472">Membrane</keyword>
<comment type="caution">
    <text evidence="2">The sequence shown here is derived from an EMBL/GenBank/DDBJ whole genome shotgun (WGS) entry which is preliminary data.</text>
</comment>
<keyword evidence="3" id="KW-1185">Reference proteome</keyword>
<organism evidence="2 3">
    <name type="scientific">Deinococcus aerius</name>
    <dbReference type="NCBI Taxonomy" id="200253"/>
    <lineage>
        <taxon>Bacteria</taxon>
        <taxon>Thermotogati</taxon>
        <taxon>Deinococcota</taxon>
        <taxon>Deinococci</taxon>
        <taxon>Deinococcales</taxon>
        <taxon>Deinococcaceae</taxon>
        <taxon>Deinococcus</taxon>
    </lineage>
</organism>
<dbReference type="Proteomes" id="UP000236569">
    <property type="component" value="Unassembled WGS sequence"/>
</dbReference>
<protein>
    <submittedName>
        <fullName evidence="2">Uncharacterized protein</fullName>
    </submittedName>
</protein>
<evidence type="ECO:0000313" key="3">
    <source>
        <dbReference type="Proteomes" id="UP000236569"/>
    </source>
</evidence>
<dbReference type="NCBIfam" id="NF038403">
    <property type="entry name" value="perm_prefix_1"/>
    <property type="match status" value="1"/>
</dbReference>
<accession>A0A2I9CTU1</accession>
<name>A0A2I9CTU1_9DEIO</name>
<sequence length="404" mass="42213">MTSRTGTPTALTAYLRRATWGLPKARQQELWDELEEHVLTRADHLCALGAPPQEALAQALRELGPPTRVTAGMTQVYLMPKLLLSAGVAALALSAALYALAGGGGERTVVLPALSSRPPTVPICIVESAAKGALPKTSSAEDTTACAVQDDPALYKGAFISLSDLKKALEASGMTADVLSSGSLNVRYPSGTRLTIDPEFQQGGQGYVQAAAPIAIAIREAVTPQLQLRGYDNPLLTLGSERLQLGSAAAPVNGVDFYPALLPTLVNVVLGTMDKGQPINVGGINRRSLLNGPYGASSLTITSYVPVSHKIQTGLKLGEVAMLVTERGSGWAQYLADAAPVGPDGTATFYGQPSNLRFVTSPAQLSPYPGGGRIPALLVRITNVPLRNLKTGIFLPSQPTSDAN</sequence>
<keyword evidence="1" id="KW-1133">Transmembrane helix</keyword>
<dbReference type="OrthoDB" id="74316at2"/>
<proteinExistence type="predicted"/>
<dbReference type="EMBL" id="BFAG01000003">
    <property type="protein sequence ID" value="GBF05219.1"/>
    <property type="molecule type" value="Genomic_DNA"/>
</dbReference>